<name>A0A5C5UWM8_9BACT</name>
<dbReference type="OrthoDB" id="210719at2"/>
<comment type="caution">
    <text evidence="2">The sequence shown here is derived from an EMBL/GenBank/DDBJ whole genome shotgun (WGS) entry which is preliminary data.</text>
</comment>
<sequence precursor="true">MLRHWLAVVVCILISGTLSAADFQVTNTIFVDNQMQPFAATQTIFKENVVYDYTLGPNGQAMIIDFDANLVTLLDPVRKRQLSLDIRKIIELSTFMRTNADFNTPLLQFSSKPSFQRQVEPQNNRAVFTGNPVSYDLTTQPIEDKRIVQDYARFCDWSADVNFTCSAGLPSQARKEINGFFSEHNVLPVEIRRVIRNANPGKNQTVRSEHAYRWNLSQNDLVTVQRLRAQQAQFQKVAPEQWIADQAK</sequence>
<organism evidence="2 3">
    <name type="scientific">Blastopirellula retiformator</name>
    <dbReference type="NCBI Taxonomy" id="2527970"/>
    <lineage>
        <taxon>Bacteria</taxon>
        <taxon>Pseudomonadati</taxon>
        <taxon>Planctomycetota</taxon>
        <taxon>Planctomycetia</taxon>
        <taxon>Pirellulales</taxon>
        <taxon>Pirellulaceae</taxon>
        <taxon>Blastopirellula</taxon>
    </lineage>
</organism>
<evidence type="ECO:0000313" key="3">
    <source>
        <dbReference type="Proteomes" id="UP000318878"/>
    </source>
</evidence>
<protein>
    <submittedName>
        <fullName evidence="2">Uncharacterized protein</fullName>
    </submittedName>
</protein>
<feature type="signal peptide" evidence="1">
    <location>
        <begin position="1"/>
        <end position="20"/>
    </location>
</feature>
<keyword evidence="3" id="KW-1185">Reference proteome</keyword>
<dbReference type="Proteomes" id="UP000318878">
    <property type="component" value="Unassembled WGS sequence"/>
</dbReference>
<gene>
    <name evidence="2" type="ORF">Enr8_43010</name>
</gene>
<dbReference type="EMBL" id="SJPF01000005">
    <property type="protein sequence ID" value="TWT30776.1"/>
    <property type="molecule type" value="Genomic_DNA"/>
</dbReference>
<feature type="chain" id="PRO_5022767707" evidence="1">
    <location>
        <begin position="21"/>
        <end position="248"/>
    </location>
</feature>
<reference evidence="2 3" key="1">
    <citation type="submission" date="2019-02" db="EMBL/GenBank/DDBJ databases">
        <title>Deep-cultivation of Planctomycetes and their phenomic and genomic characterization uncovers novel biology.</title>
        <authorList>
            <person name="Wiegand S."/>
            <person name="Jogler M."/>
            <person name="Boedeker C."/>
            <person name="Pinto D."/>
            <person name="Vollmers J."/>
            <person name="Rivas-Marin E."/>
            <person name="Kohn T."/>
            <person name="Peeters S.H."/>
            <person name="Heuer A."/>
            <person name="Rast P."/>
            <person name="Oberbeckmann S."/>
            <person name="Bunk B."/>
            <person name="Jeske O."/>
            <person name="Meyerdierks A."/>
            <person name="Storesund J.E."/>
            <person name="Kallscheuer N."/>
            <person name="Luecker S."/>
            <person name="Lage O.M."/>
            <person name="Pohl T."/>
            <person name="Merkel B.J."/>
            <person name="Hornburger P."/>
            <person name="Mueller R.-W."/>
            <person name="Bruemmer F."/>
            <person name="Labrenz M."/>
            <person name="Spormann A.M."/>
            <person name="Op Den Camp H."/>
            <person name="Overmann J."/>
            <person name="Amann R."/>
            <person name="Jetten M.S.M."/>
            <person name="Mascher T."/>
            <person name="Medema M.H."/>
            <person name="Devos D.P."/>
            <person name="Kaster A.-K."/>
            <person name="Ovreas L."/>
            <person name="Rohde M."/>
            <person name="Galperin M.Y."/>
            <person name="Jogler C."/>
        </authorList>
    </citation>
    <scope>NUCLEOTIDE SEQUENCE [LARGE SCALE GENOMIC DNA]</scope>
    <source>
        <strain evidence="2 3">Enr8</strain>
    </source>
</reference>
<evidence type="ECO:0000313" key="2">
    <source>
        <dbReference type="EMBL" id="TWT30776.1"/>
    </source>
</evidence>
<proteinExistence type="predicted"/>
<dbReference type="RefSeq" id="WP_146435506.1">
    <property type="nucleotide sequence ID" value="NZ_SJPF01000005.1"/>
</dbReference>
<accession>A0A5C5UWM8</accession>
<evidence type="ECO:0000256" key="1">
    <source>
        <dbReference type="SAM" id="SignalP"/>
    </source>
</evidence>
<keyword evidence="1" id="KW-0732">Signal</keyword>
<dbReference type="AlphaFoldDB" id="A0A5C5UWM8"/>